<keyword evidence="3" id="KW-1185">Reference proteome</keyword>
<organism evidence="2 3">
    <name type="scientific">Flavobacterium lipolyticum</name>
    <dbReference type="NCBI Taxonomy" id="2893754"/>
    <lineage>
        <taxon>Bacteria</taxon>
        <taxon>Pseudomonadati</taxon>
        <taxon>Bacteroidota</taxon>
        <taxon>Flavobacteriia</taxon>
        <taxon>Flavobacteriales</taxon>
        <taxon>Flavobacteriaceae</taxon>
        <taxon>Flavobacterium</taxon>
    </lineage>
</organism>
<dbReference type="RefSeq" id="WP_229998603.1">
    <property type="nucleotide sequence ID" value="NZ_JAJJMN010000001.1"/>
</dbReference>
<feature type="transmembrane region" description="Helical" evidence="1">
    <location>
        <begin position="144"/>
        <end position="162"/>
    </location>
</feature>
<feature type="transmembrane region" description="Helical" evidence="1">
    <location>
        <begin position="182"/>
        <end position="201"/>
    </location>
</feature>
<feature type="transmembrane region" description="Helical" evidence="1">
    <location>
        <begin position="256"/>
        <end position="277"/>
    </location>
</feature>
<evidence type="ECO:0000313" key="2">
    <source>
        <dbReference type="EMBL" id="MCC9016704.1"/>
    </source>
</evidence>
<comment type="caution">
    <text evidence="2">The sequence shown here is derived from an EMBL/GenBank/DDBJ whole genome shotgun (WGS) entry which is preliminary data.</text>
</comment>
<reference evidence="2" key="1">
    <citation type="submission" date="2021-11" db="EMBL/GenBank/DDBJ databases">
        <title>Description of novel Flavobacterium species.</title>
        <authorList>
            <person name="Saticioglu I.B."/>
            <person name="Ay H."/>
            <person name="Altun S."/>
            <person name="Duman M."/>
        </authorList>
    </citation>
    <scope>NUCLEOTIDE SEQUENCE</scope>
    <source>
        <strain evidence="2">F-126</strain>
    </source>
</reference>
<dbReference type="Proteomes" id="UP001430700">
    <property type="component" value="Unassembled WGS sequence"/>
</dbReference>
<evidence type="ECO:0000313" key="3">
    <source>
        <dbReference type="Proteomes" id="UP001430700"/>
    </source>
</evidence>
<dbReference type="EMBL" id="JAJJMN010000001">
    <property type="protein sequence ID" value="MCC9016704.1"/>
    <property type="molecule type" value="Genomic_DNA"/>
</dbReference>
<proteinExistence type="predicted"/>
<evidence type="ECO:0000256" key="1">
    <source>
        <dbReference type="SAM" id="Phobius"/>
    </source>
</evidence>
<feature type="transmembrane region" description="Helical" evidence="1">
    <location>
        <begin position="221"/>
        <end position="244"/>
    </location>
</feature>
<name>A0ABS8LVZ9_9FLAO</name>
<keyword evidence="1" id="KW-1133">Transmembrane helix</keyword>
<gene>
    <name evidence="2" type="ORF">LNQ34_02805</name>
</gene>
<accession>A0ABS8LVZ9</accession>
<keyword evidence="1" id="KW-0812">Transmembrane</keyword>
<protein>
    <submittedName>
        <fullName evidence="2">Uncharacterized protein</fullName>
    </submittedName>
</protein>
<keyword evidence="1" id="KW-0472">Membrane</keyword>
<sequence length="293" mass="32509">MDNIENLIDKGDNKLTLKDVRNELRISKEIVIESTENLTNESDNKLTSAEDVQSELGISKEVIAELNNDINNMISFAVHNGIIVDPEINSLVQNSNIDSLLKAYNILCKNISPVTPKSISFCKLMASKWNSKNIFTKMPITKNLFITSCCFLIAFICTSLSSEVNMNSLDEGVLNNEGISGLLNLLYLISLAGLGVMFYLLRSINYSIRKGTITPEDSAYFPIVIILGLISGLIMSEILSFQFFDHKDSGLLFNKSLLAILGGFASDVLFSILYSLINKIKKTFEVVPIKKES</sequence>